<name>A0ABV0PR18_9TELE</name>
<evidence type="ECO:0000313" key="2">
    <source>
        <dbReference type="Proteomes" id="UP001476798"/>
    </source>
</evidence>
<dbReference type="EMBL" id="JAHRIO010082469">
    <property type="protein sequence ID" value="MEQ2185942.1"/>
    <property type="molecule type" value="Genomic_DNA"/>
</dbReference>
<sequence>MPCTCEKQILKMMLKRTDHHQHVSCRRLNRSPEGIVHIYDLGLHGCVLWANICADTEEHAHTLKRMRKQQIKDAMSTDIYSGSLRYD</sequence>
<reference evidence="1 2" key="1">
    <citation type="submission" date="2021-06" db="EMBL/GenBank/DDBJ databases">
        <authorList>
            <person name="Palmer J.M."/>
        </authorList>
    </citation>
    <scope>NUCLEOTIDE SEQUENCE [LARGE SCALE GENOMIC DNA]</scope>
    <source>
        <strain evidence="1 2">GA_2019</strain>
        <tissue evidence="1">Muscle</tissue>
    </source>
</reference>
<organism evidence="1 2">
    <name type="scientific">Goodea atripinnis</name>
    <dbReference type="NCBI Taxonomy" id="208336"/>
    <lineage>
        <taxon>Eukaryota</taxon>
        <taxon>Metazoa</taxon>
        <taxon>Chordata</taxon>
        <taxon>Craniata</taxon>
        <taxon>Vertebrata</taxon>
        <taxon>Euteleostomi</taxon>
        <taxon>Actinopterygii</taxon>
        <taxon>Neopterygii</taxon>
        <taxon>Teleostei</taxon>
        <taxon>Neoteleostei</taxon>
        <taxon>Acanthomorphata</taxon>
        <taxon>Ovalentaria</taxon>
        <taxon>Atherinomorphae</taxon>
        <taxon>Cyprinodontiformes</taxon>
        <taxon>Goodeidae</taxon>
        <taxon>Goodea</taxon>
    </lineage>
</organism>
<protein>
    <submittedName>
        <fullName evidence="1">Uncharacterized protein</fullName>
    </submittedName>
</protein>
<proteinExistence type="predicted"/>
<comment type="caution">
    <text evidence="1">The sequence shown here is derived from an EMBL/GenBank/DDBJ whole genome shotgun (WGS) entry which is preliminary data.</text>
</comment>
<evidence type="ECO:0000313" key="1">
    <source>
        <dbReference type="EMBL" id="MEQ2185942.1"/>
    </source>
</evidence>
<gene>
    <name evidence="1" type="ORF">GOODEAATRI_023388</name>
</gene>
<keyword evidence="2" id="KW-1185">Reference proteome</keyword>
<accession>A0ABV0PR18</accession>
<dbReference type="Proteomes" id="UP001476798">
    <property type="component" value="Unassembled WGS sequence"/>
</dbReference>